<keyword evidence="3" id="KW-1185">Reference proteome</keyword>
<proteinExistence type="predicted"/>
<dbReference type="EMBL" id="JBHRYA010000001">
    <property type="protein sequence ID" value="MFC3714820.1"/>
    <property type="molecule type" value="Genomic_DNA"/>
</dbReference>
<evidence type="ECO:0000313" key="3">
    <source>
        <dbReference type="Proteomes" id="UP001595705"/>
    </source>
</evidence>
<name>A0ABV7XF90_9GAMM</name>
<feature type="domain" description="GSCFA" evidence="1">
    <location>
        <begin position="64"/>
        <end position="321"/>
    </location>
</feature>
<organism evidence="2 3">
    <name type="scientific">Luteimonas soli</name>
    <dbReference type="NCBI Taxonomy" id="1648966"/>
    <lineage>
        <taxon>Bacteria</taxon>
        <taxon>Pseudomonadati</taxon>
        <taxon>Pseudomonadota</taxon>
        <taxon>Gammaproteobacteria</taxon>
        <taxon>Lysobacterales</taxon>
        <taxon>Lysobacteraceae</taxon>
        <taxon>Luteimonas</taxon>
    </lineage>
</organism>
<dbReference type="Pfam" id="PF08885">
    <property type="entry name" value="GSCFA"/>
    <property type="match status" value="1"/>
</dbReference>
<reference evidence="3" key="1">
    <citation type="journal article" date="2019" name="Int. J. Syst. Evol. Microbiol.">
        <title>The Global Catalogue of Microorganisms (GCM) 10K type strain sequencing project: providing services to taxonomists for standard genome sequencing and annotation.</title>
        <authorList>
            <consortium name="The Broad Institute Genomics Platform"/>
            <consortium name="The Broad Institute Genome Sequencing Center for Infectious Disease"/>
            <person name="Wu L."/>
            <person name="Ma J."/>
        </authorList>
    </citation>
    <scope>NUCLEOTIDE SEQUENCE [LARGE SCALE GENOMIC DNA]</scope>
    <source>
        <strain evidence="3">KCTC 42441</strain>
    </source>
</reference>
<evidence type="ECO:0000313" key="2">
    <source>
        <dbReference type="EMBL" id="MFC3714820.1"/>
    </source>
</evidence>
<protein>
    <submittedName>
        <fullName evidence="2">GSCFA domain-containing protein</fullName>
    </submittedName>
</protein>
<accession>A0ABV7XF90</accession>
<comment type="caution">
    <text evidence="2">The sequence shown here is derived from an EMBL/GenBank/DDBJ whole genome shotgun (WGS) entry which is preliminary data.</text>
</comment>
<dbReference type="SUPFAM" id="SSF52266">
    <property type="entry name" value="SGNH hydrolase"/>
    <property type="match status" value="1"/>
</dbReference>
<dbReference type="Proteomes" id="UP001595705">
    <property type="component" value="Unassembled WGS sequence"/>
</dbReference>
<sequence length="328" mass="36841">MHPEHTYMDVVKFRKENLHRYWCNYSSHGVAGDDPGSARHRIALGDVVIVENQPRFKIHKGATIYTIGSCFARNVERSLKRQGFRVPTAEIEIDKDIYIGHTVFHNTVLNKYNAHSMATEILRGLEASPDPGLVEVDPGQWYDPQTSYTRLMALEEVSALRNKLDELARNVANSDLVVMTLGLTETWFDTSSKVAFNGLNVVAIKHRRATTAFFNATVAQVFEVLADALEKLIGRNPEVKVVVTVSPVPMAQTFTNLDVFTANTYSKAVLRVAAQMLTARFPFVDYFPSYEMVMNSPRAMTWADDQVHVAPPVVEQVISAFASRYIDV</sequence>
<dbReference type="InterPro" id="IPR014982">
    <property type="entry name" value="GSCFA"/>
</dbReference>
<evidence type="ECO:0000259" key="1">
    <source>
        <dbReference type="Pfam" id="PF08885"/>
    </source>
</evidence>
<gene>
    <name evidence="2" type="ORF">ACFONC_01435</name>
</gene>